<keyword evidence="3" id="KW-1185">Reference proteome</keyword>
<comment type="caution">
    <text evidence="2">The sequence shown here is derived from an EMBL/GenBank/DDBJ whole genome shotgun (WGS) entry which is preliminary data.</text>
</comment>
<sequence length="190" mass="20140">MSAGEFARDESARDDRMPLTPLERVPRERFDVPGMRGLRLRARWWLLTCGPTSRPWTAFALCVLGIAGLFLPIAHDADGVALGAFDLALGPAVLALVVFGVLTLLPVVDLVLGRERFTPWLAFPAALGMQVTLALALVAGSQGGGALHPRLSDHVSGPAIGALVLGGVELALALVGAWGFARRAARRRYA</sequence>
<accession>A0ABU8MIR7</accession>
<keyword evidence="1" id="KW-0472">Membrane</keyword>
<feature type="transmembrane region" description="Helical" evidence="1">
    <location>
        <begin position="159"/>
        <end position="181"/>
    </location>
</feature>
<keyword evidence="1" id="KW-0812">Transmembrane</keyword>
<name>A0ABU8MIR7_9PSEU</name>
<feature type="transmembrane region" description="Helical" evidence="1">
    <location>
        <begin position="120"/>
        <end position="139"/>
    </location>
</feature>
<dbReference type="RefSeq" id="WP_337693163.1">
    <property type="nucleotide sequence ID" value="NZ_JBBEGN010000001.1"/>
</dbReference>
<evidence type="ECO:0000256" key="1">
    <source>
        <dbReference type="SAM" id="Phobius"/>
    </source>
</evidence>
<feature type="transmembrane region" description="Helical" evidence="1">
    <location>
        <begin position="56"/>
        <end position="75"/>
    </location>
</feature>
<protein>
    <submittedName>
        <fullName evidence="2">Uncharacterized protein</fullName>
    </submittedName>
</protein>
<feature type="transmembrane region" description="Helical" evidence="1">
    <location>
        <begin position="87"/>
        <end position="108"/>
    </location>
</feature>
<dbReference type="Proteomes" id="UP001385809">
    <property type="component" value="Unassembled WGS sequence"/>
</dbReference>
<evidence type="ECO:0000313" key="3">
    <source>
        <dbReference type="Proteomes" id="UP001385809"/>
    </source>
</evidence>
<organism evidence="2 3">
    <name type="scientific">Actinomycetospora aurantiaca</name>
    <dbReference type="NCBI Taxonomy" id="3129233"/>
    <lineage>
        <taxon>Bacteria</taxon>
        <taxon>Bacillati</taxon>
        <taxon>Actinomycetota</taxon>
        <taxon>Actinomycetes</taxon>
        <taxon>Pseudonocardiales</taxon>
        <taxon>Pseudonocardiaceae</taxon>
        <taxon>Actinomycetospora</taxon>
    </lineage>
</organism>
<keyword evidence="1" id="KW-1133">Transmembrane helix</keyword>
<gene>
    <name evidence="2" type="ORF">WCD74_02110</name>
</gene>
<evidence type="ECO:0000313" key="2">
    <source>
        <dbReference type="EMBL" id="MEJ2866542.1"/>
    </source>
</evidence>
<proteinExistence type="predicted"/>
<dbReference type="EMBL" id="JBBEGN010000001">
    <property type="protein sequence ID" value="MEJ2866542.1"/>
    <property type="molecule type" value="Genomic_DNA"/>
</dbReference>
<reference evidence="2 3" key="1">
    <citation type="submission" date="2024-03" db="EMBL/GenBank/DDBJ databases">
        <title>Actinomycetospora sp. OC33-EN08, a novel actinomycete isolated from wild orchid (Aerides multiflora).</title>
        <authorList>
            <person name="Suriyachadkun C."/>
        </authorList>
    </citation>
    <scope>NUCLEOTIDE SEQUENCE [LARGE SCALE GENOMIC DNA]</scope>
    <source>
        <strain evidence="2 3">OC33-EN08</strain>
    </source>
</reference>